<accession>A0ACC2TDL8</accession>
<protein>
    <submittedName>
        <fullName evidence="1">Uncharacterized protein</fullName>
    </submittedName>
</protein>
<dbReference type="EMBL" id="QTSX02002973">
    <property type="protein sequence ID" value="KAJ9072703.1"/>
    <property type="molecule type" value="Genomic_DNA"/>
</dbReference>
<name>A0ACC2TDL8_9FUNG</name>
<evidence type="ECO:0000313" key="1">
    <source>
        <dbReference type="EMBL" id="KAJ9072703.1"/>
    </source>
</evidence>
<reference evidence="1" key="1">
    <citation type="submission" date="2022-04" db="EMBL/GenBank/DDBJ databases">
        <title>Genome of the entomopathogenic fungus Entomophthora muscae.</title>
        <authorList>
            <person name="Elya C."/>
            <person name="Lovett B.R."/>
            <person name="Lee E."/>
            <person name="Macias A.M."/>
            <person name="Hajek A.E."/>
            <person name="De Bivort B.L."/>
            <person name="Kasson M.T."/>
            <person name="De Fine Licht H.H."/>
            <person name="Stajich J.E."/>
        </authorList>
    </citation>
    <scope>NUCLEOTIDE SEQUENCE</scope>
    <source>
        <strain evidence="1">Berkeley</strain>
    </source>
</reference>
<evidence type="ECO:0000313" key="2">
    <source>
        <dbReference type="Proteomes" id="UP001165960"/>
    </source>
</evidence>
<organism evidence="1 2">
    <name type="scientific">Entomophthora muscae</name>
    <dbReference type="NCBI Taxonomy" id="34485"/>
    <lineage>
        <taxon>Eukaryota</taxon>
        <taxon>Fungi</taxon>
        <taxon>Fungi incertae sedis</taxon>
        <taxon>Zoopagomycota</taxon>
        <taxon>Entomophthoromycotina</taxon>
        <taxon>Entomophthoromycetes</taxon>
        <taxon>Entomophthorales</taxon>
        <taxon>Entomophthoraceae</taxon>
        <taxon>Entomophthora</taxon>
    </lineage>
</organism>
<dbReference type="Proteomes" id="UP001165960">
    <property type="component" value="Unassembled WGS sequence"/>
</dbReference>
<keyword evidence="2" id="KW-1185">Reference proteome</keyword>
<gene>
    <name evidence="1" type="ORF">DSO57_1024527</name>
</gene>
<comment type="caution">
    <text evidence="1">The sequence shown here is derived from an EMBL/GenBank/DDBJ whole genome shotgun (WGS) entry which is preliminary data.</text>
</comment>
<sequence length="200" mass="22265">MASKLKLLARKSWCSLKSKLLSVIYPTPEEKEAKFDVKFSPPTVSSSDSSVESLPIYSSQASQVLPEKPVLKSCICLTVSAPSIGLPPSESEISPYIHSTATSVRQLCRQPHISFKSSSLISESSSASKVCQFSENVVVYETYNSDHYPREVAKKPVLTPKRFERLIREIGLFKILEMKVHPDSYKNTNLHNRSPLSSMA</sequence>
<proteinExistence type="predicted"/>